<accession>A0A3M6U7E4</accession>
<keyword evidence="2" id="KW-1185">Reference proteome</keyword>
<proteinExistence type="predicted"/>
<evidence type="ECO:0000313" key="2">
    <source>
        <dbReference type="Proteomes" id="UP000275408"/>
    </source>
</evidence>
<sequence length="123" mass="14332">MDFRKVLDSVSHDILHYKNACLRLEWTVILLVAELCIKSTTVCRVKWHPISSTRSEIWSSSGFTLSPRTLFQLCGDKLLEYTTKTKLLGVLTDNRLLWRKHVDKALKAFDNQLHVLRKMSYLP</sequence>
<dbReference type="AlphaFoldDB" id="A0A3M6U7E4"/>
<organism evidence="1 2">
    <name type="scientific">Pocillopora damicornis</name>
    <name type="common">Cauliflower coral</name>
    <name type="synonym">Millepora damicornis</name>
    <dbReference type="NCBI Taxonomy" id="46731"/>
    <lineage>
        <taxon>Eukaryota</taxon>
        <taxon>Metazoa</taxon>
        <taxon>Cnidaria</taxon>
        <taxon>Anthozoa</taxon>
        <taxon>Hexacorallia</taxon>
        <taxon>Scleractinia</taxon>
        <taxon>Astrocoeniina</taxon>
        <taxon>Pocilloporidae</taxon>
        <taxon>Pocillopora</taxon>
    </lineage>
</organism>
<reference evidence="1 2" key="1">
    <citation type="journal article" date="2018" name="Sci. Rep.">
        <title>Comparative analysis of the Pocillopora damicornis genome highlights role of immune system in coral evolution.</title>
        <authorList>
            <person name="Cunning R."/>
            <person name="Bay R.A."/>
            <person name="Gillette P."/>
            <person name="Baker A.C."/>
            <person name="Traylor-Knowles N."/>
        </authorList>
    </citation>
    <scope>NUCLEOTIDE SEQUENCE [LARGE SCALE GENOMIC DNA]</scope>
    <source>
        <strain evidence="1">RSMAS</strain>
        <tissue evidence="1">Whole animal</tissue>
    </source>
</reference>
<gene>
    <name evidence="1" type="ORF">pdam_00017450</name>
</gene>
<comment type="caution">
    <text evidence="1">The sequence shown here is derived from an EMBL/GenBank/DDBJ whole genome shotgun (WGS) entry which is preliminary data.</text>
</comment>
<name>A0A3M6U7E4_POCDA</name>
<dbReference type="Proteomes" id="UP000275408">
    <property type="component" value="Unassembled WGS sequence"/>
</dbReference>
<evidence type="ECO:0000313" key="1">
    <source>
        <dbReference type="EMBL" id="RMX49547.1"/>
    </source>
</evidence>
<protein>
    <submittedName>
        <fullName evidence="1">Uncharacterized protein</fullName>
    </submittedName>
</protein>
<dbReference type="EMBL" id="RCHS01002104">
    <property type="protein sequence ID" value="RMX49547.1"/>
    <property type="molecule type" value="Genomic_DNA"/>
</dbReference>